<keyword evidence="4" id="KW-0812">Transmembrane</keyword>
<evidence type="ECO:0000313" key="7">
    <source>
        <dbReference type="Proteomes" id="UP000243197"/>
    </source>
</evidence>
<dbReference type="PROSITE" id="PS50293">
    <property type="entry name" value="TPR_REGION"/>
    <property type="match status" value="1"/>
</dbReference>
<feature type="repeat" description="TPR" evidence="3">
    <location>
        <begin position="41"/>
        <end position="74"/>
    </location>
</feature>
<dbReference type="PANTHER" id="PTHR44943:SF8">
    <property type="entry name" value="TPR REPEAT-CONTAINING PROTEIN MJ0263"/>
    <property type="match status" value="1"/>
</dbReference>
<feature type="transmembrane region" description="Helical" evidence="4">
    <location>
        <begin position="116"/>
        <end position="135"/>
    </location>
</feature>
<keyword evidence="7" id="KW-1185">Reference proteome</keyword>
<dbReference type="SMART" id="SM00287">
    <property type="entry name" value="SH3b"/>
    <property type="match status" value="1"/>
</dbReference>
<protein>
    <submittedName>
        <fullName evidence="6">BatE protein</fullName>
    </submittedName>
</protein>
<proteinExistence type="predicted"/>
<evidence type="ECO:0000256" key="4">
    <source>
        <dbReference type="SAM" id="Phobius"/>
    </source>
</evidence>
<keyword evidence="4" id="KW-0472">Membrane</keyword>
<evidence type="ECO:0000313" key="6">
    <source>
        <dbReference type="EMBL" id="BAV94041.1"/>
    </source>
</evidence>
<dbReference type="InterPro" id="IPR019734">
    <property type="entry name" value="TPR_rpt"/>
</dbReference>
<dbReference type="Pfam" id="PF00515">
    <property type="entry name" value="TPR_1"/>
    <property type="match status" value="1"/>
</dbReference>
<reference evidence="6 7" key="1">
    <citation type="submission" date="2014-03" db="EMBL/GenBank/DDBJ databases">
        <title>complete genome sequence of Flavobacteriaceae bacterium JBKA-6.</title>
        <authorList>
            <person name="Takano T."/>
            <person name="Nakamura Y."/>
            <person name="Takuma S."/>
            <person name="Yasuike M."/>
            <person name="Matsuyama T."/>
            <person name="Sakai T."/>
            <person name="Fujiwara A."/>
            <person name="Kimoto K."/>
            <person name="Fukuda Y."/>
            <person name="Kondo H."/>
            <person name="Hirono I."/>
            <person name="Nakayasu C."/>
        </authorList>
    </citation>
    <scope>NUCLEOTIDE SEQUENCE [LARGE SCALE GENOMIC DNA]</scope>
    <source>
        <strain evidence="6 7">JBKA-6</strain>
    </source>
</reference>
<keyword evidence="4" id="KW-1133">Transmembrane helix</keyword>
<dbReference type="SMART" id="SM00028">
    <property type="entry name" value="TPR"/>
    <property type="match status" value="2"/>
</dbReference>
<evidence type="ECO:0000256" key="2">
    <source>
        <dbReference type="ARBA" id="ARBA00022803"/>
    </source>
</evidence>
<name>A0A1J1DW03_9FLAO</name>
<organism evidence="6 7">
    <name type="scientific">Ichthyobacterium seriolicida</name>
    <dbReference type="NCBI Taxonomy" id="242600"/>
    <lineage>
        <taxon>Bacteria</taxon>
        <taxon>Pseudomonadati</taxon>
        <taxon>Bacteroidota</taxon>
        <taxon>Flavobacteriia</taxon>
        <taxon>Flavobacteriales</taxon>
        <taxon>Ichthyobacteriaceae</taxon>
        <taxon>Ichthyobacterium</taxon>
    </lineage>
</organism>
<dbReference type="InterPro" id="IPR003646">
    <property type="entry name" value="SH3-like_bac-type"/>
</dbReference>
<dbReference type="SUPFAM" id="SSF48452">
    <property type="entry name" value="TPR-like"/>
    <property type="match status" value="1"/>
</dbReference>
<dbReference type="AlphaFoldDB" id="A0A1J1DW03"/>
<dbReference type="Gene3D" id="2.30.30.40">
    <property type="entry name" value="SH3 Domains"/>
    <property type="match status" value="1"/>
</dbReference>
<keyword evidence="2 3" id="KW-0802">TPR repeat</keyword>
<evidence type="ECO:0000256" key="1">
    <source>
        <dbReference type="ARBA" id="ARBA00022737"/>
    </source>
</evidence>
<dbReference type="Gene3D" id="1.25.40.10">
    <property type="entry name" value="Tetratricopeptide repeat domain"/>
    <property type="match status" value="1"/>
</dbReference>
<dbReference type="PROSITE" id="PS51781">
    <property type="entry name" value="SH3B"/>
    <property type="match status" value="1"/>
</dbReference>
<gene>
    <name evidence="6" type="ORF">JBKA6_0028</name>
</gene>
<keyword evidence="1" id="KW-0677">Repeat</keyword>
<dbReference type="EMBL" id="AP014564">
    <property type="protein sequence ID" value="BAV94041.1"/>
    <property type="molecule type" value="Genomic_DNA"/>
</dbReference>
<feature type="domain" description="SH3b" evidence="5">
    <location>
        <begin position="174"/>
        <end position="236"/>
    </location>
</feature>
<dbReference type="PROSITE" id="PS50005">
    <property type="entry name" value="TPR"/>
    <property type="match status" value="1"/>
</dbReference>
<dbReference type="InterPro" id="IPR011990">
    <property type="entry name" value="TPR-like_helical_dom_sf"/>
</dbReference>
<dbReference type="Pfam" id="PF13174">
    <property type="entry name" value="TPR_6"/>
    <property type="match status" value="1"/>
</dbReference>
<dbReference type="Proteomes" id="UP000243197">
    <property type="component" value="Chromosome"/>
</dbReference>
<accession>A0A1J1DW03</accession>
<dbReference type="PANTHER" id="PTHR44943">
    <property type="entry name" value="CELLULOSE SYNTHASE OPERON PROTEIN C"/>
    <property type="match status" value="1"/>
</dbReference>
<evidence type="ECO:0000259" key="5">
    <source>
        <dbReference type="PROSITE" id="PS51781"/>
    </source>
</evidence>
<feature type="transmembrane region" description="Helical" evidence="4">
    <location>
        <begin position="147"/>
        <end position="167"/>
    </location>
</feature>
<sequence>MVFADEKESKFQRANSLYDEKKYTEAIKIYESILDEDFISDAIYFNMGNSYYKLGNIGKAILYYERAIKLNRDDSDILFNLKLSKNKTVDNIEELPIPITSKLWDSLTSVMQYEEWGYISVISSFLFAVLFSLFYLRSEPNIKKTAFIISIMSLVVMVLSVAISDYIKNNMLLKKQAIVMVNNTYIKGAPSSHAKDVFMLHEGAKVCVLDEIIDWKKIELPDGKTGWATSKDLEDI</sequence>
<dbReference type="InterPro" id="IPR051685">
    <property type="entry name" value="Ycf3/AcsC/BcsC/TPR_MFPF"/>
</dbReference>
<evidence type="ECO:0000256" key="3">
    <source>
        <dbReference type="PROSITE-ProRule" id="PRU00339"/>
    </source>
</evidence>
<dbReference type="KEGG" id="ise:JBKA6_0028"/>